<dbReference type="NCBIfam" id="TIGR03919">
    <property type="entry name" value="T7SS_EccB"/>
    <property type="match status" value="1"/>
</dbReference>
<dbReference type="KEGG" id="madi:A7U43_02425"/>
<organism evidence="12 13">
    <name type="scientific">Mycobacterium adipatum</name>
    <dbReference type="NCBI Taxonomy" id="1682113"/>
    <lineage>
        <taxon>Bacteria</taxon>
        <taxon>Bacillati</taxon>
        <taxon>Actinomycetota</taxon>
        <taxon>Actinomycetes</taxon>
        <taxon>Mycobacteriales</taxon>
        <taxon>Mycobacteriaceae</taxon>
        <taxon>Mycobacterium</taxon>
    </lineage>
</organism>
<evidence type="ECO:0000313" key="13">
    <source>
        <dbReference type="Proteomes" id="UP000077143"/>
    </source>
</evidence>
<keyword evidence="6" id="KW-0378">Hydrolase</keyword>
<dbReference type="Proteomes" id="UP000077143">
    <property type="component" value="Chromosome"/>
</dbReference>
<keyword evidence="8 11" id="KW-1133">Transmembrane helix</keyword>
<dbReference type="InterPro" id="IPR007795">
    <property type="entry name" value="T7SS_EccB"/>
</dbReference>
<keyword evidence="9 11" id="KW-0472">Membrane</keyword>
<keyword evidence="5" id="KW-0547">Nucleotide-binding</keyword>
<feature type="region of interest" description="Disordered" evidence="10">
    <location>
        <begin position="461"/>
        <end position="516"/>
    </location>
</feature>
<name>A0A172UHC1_9MYCO</name>
<sequence>MAGFRLTTKVQVSGWRFLLRRVEHAIVRRDTRMFDDPLQFYSRAVMAGVVIAVIVCIGAALLAYFKPLGKRGADTLLVDRTTNQLYVLVPGSDDLRPVYNLTSARLVLGNAANPSAVKSEELNRMAKGQPIGIPGAPYATPVGAPTSSWSLCDTVIKPDSVAPEVETSVLVMPLSVDASVGPMKPSQGVLVSYQGRTWLVTDDGRHAIDLADRAITSAVGIPVTAKATPISAGLFNALPNVGPWQLPAVPSAGAPNTVGLPPNLVIGSVFKTITDNTEQRYVVLPDGVAKVNGTTAAALRATNSFGLITSPSVEASDVAAIPEQVFVSPLPDQPMDIRLRHDAPTLCWSWQREPGDQAPRQTIISGRHLPVPPSRLNSGIDQIAGDATVFIEGGQFIRLQSPDPRYGESLYYIDPQGVRYGLPNEDTAAALGLSGPQTAPWQVVSLLVDGPVLTKQAALLEHDTLPPDPNPRKVDAPGNNQMAAPGAPAPAAPGAPAAGLPAQAPGSPLPPEGAGG</sequence>
<protein>
    <submittedName>
        <fullName evidence="12">Type VII secretion protein EccB</fullName>
    </submittedName>
</protein>
<evidence type="ECO:0000256" key="2">
    <source>
        <dbReference type="ARBA" id="ARBA00008149"/>
    </source>
</evidence>
<evidence type="ECO:0000313" key="12">
    <source>
        <dbReference type="EMBL" id="ANE78345.1"/>
    </source>
</evidence>
<feature type="transmembrane region" description="Helical" evidence="11">
    <location>
        <begin position="40"/>
        <end position="65"/>
    </location>
</feature>
<evidence type="ECO:0000256" key="6">
    <source>
        <dbReference type="ARBA" id="ARBA00022801"/>
    </source>
</evidence>
<keyword evidence="3" id="KW-1003">Cell membrane</keyword>
<reference evidence="12 13" key="1">
    <citation type="submission" date="2016-05" db="EMBL/GenBank/DDBJ databases">
        <title>Complete genome sequence of a phthalic acid esters degrading Mycobacterium sp. YC-RL4.</title>
        <authorList>
            <person name="Ren L."/>
            <person name="Fan S."/>
            <person name="Ruth N."/>
            <person name="Jia Y."/>
            <person name="Wang J."/>
            <person name="Qiao C."/>
        </authorList>
    </citation>
    <scope>NUCLEOTIDE SEQUENCE [LARGE SCALE GENOMIC DNA]</scope>
    <source>
        <strain evidence="12 13">YC-RL4</strain>
    </source>
</reference>
<keyword evidence="7" id="KW-0067">ATP-binding</keyword>
<dbReference type="InterPro" id="IPR042485">
    <property type="entry name" value="T7SS_EccB_R3"/>
</dbReference>
<evidence type="ECO:0000256" key="1">
    <source>
        <dbReference type="ARBA" id="ARBA00004162"/>
    </source>
</evidence>
<dbReference type="RefSeq" id="WP_067990659.1">
    <property type="nucleotide sequence ID" value="NZ_CP015596.1"/>
</dbReference>
<evidence type="ECO:0000256" key="4">
    <source>
        <dbReference type="ARBA" id="ARBA00022692"/>
    </source>
</evidence>
<evidence type="ECO:0000256" key="7">
    <source>
        <dbReference type="ARBA" id="ARBA00022840"/>
    </source>
</evidence>
<gene>
    <name evidence="12" type="ORF">A7U43_02425</name>
</gene>
<dbReference type="GO" id="GO:0005524">
    <property type="term" value="F:ATP binding"/>
    <property type="evidence" value="ECO:0007669"/>
    <property type="project" value="UniProtKB-KW"/>
</dbReference>
<dbReference type="GO" id="GO:0016787">
    <property type="term" value="F:hydrolase activity"/>
    <property type="evidence" value="ECO:0007669"/>
    <property type="project" value="UniProtKB-KW"/>
</dbReference>
<dbReference type="AlphaFoldDB" id="A0A172UHC1"/>
<dbReference type="STRING" id="1682113.A7U43_02425"/>
<evidence type="ECO:0000256" key="11">
    <source>
        <dbReference type="SAM" id="Phobius"/>
    </source>
</evidence>
<dbReference type="Pfam" id="PF05108">
    <property type="entry name" value="T7SS_ESX1_EccB"/>
    <property type="match status" value="1"/>
</dbReference>
<comment type="similarity">
    <text evidence="2">Belongs to the EccB family.</text>
</comment>
<dbReference type="Gene3D" id="3.30.2390.20">
    <property type="entry name" value="Type VII secretion system EccB, repeat 1 domain"/>
    <property type="match status" value="1"/>
</dbReference>
<proteinExistence type="inferred from homology"/>
<dbReference type="OrthoDB" id="3847604at2"/>
<evidence type="ECO:0000256" key="10">
    <source>
        <dbReference type="SAM" id="MobiDB-lite"/>
    </source>
</evidence>
<evidence type="ECO:0000256" key="9">
    <source>
        <dbReference type="ARBA" id="ARBA00023136"/>
    </source>
</evidence>
<feature type="compositionally biased region" description="Low complexity" evidence="10">
    <location>
        <begin position="476"/>
        <end position="486"/>
    </location>
</feature>
<keyword evidence="13" id="KW-1185">Reference proteome</keyword>
<feature type="compositionally biased region" description="Pro residues" evidence="10">
    <location>
        <begin position="507"/>
        <end position="516"/>
    </location>
</feature>
<evidence type="ECO:0000256" key="3">
    <source>
        <dbReference type="ARBA" id="ARBA00022475"/>
    </source>
</evidence>
<feature type="compositionally biased region" description="Basic and acidic residues" evidence="10">
    <location>
        <begin position="461"/>
        <end position="475"/>
    </location>
</feature>
<dbReference type="GO" id="GO:0005886">
    <property type="term" value="C:plasma membrane"/>
    <property type="evidence" value="ECO:0007669"/>
    <property type="project" value="UniProtKB-SubCell"/>
</dbReference>
<feature type="compositionally biased region" description="Low complexity" evidence="10">
    <location>
        <begin position="494"/>
        <end position="506"/>
    </location>
</feature>
<dbReference type="PANTHER" id="PTHR40765">
    <property type="entry name" value="ESX-2 SECRETION SYSTEM ATPASE ECCB2"/>
    <property type="match status" value="1"/>
</dbReference>
<dbReference type="Gene3D" id="2.40.50.910">
    <property type="entry name" value="Type VII secretion system EccB, repeat 3 domain"/>
    <property type="match status" value="1"/>
</dbReference>
<dbReference type="GO" id="GO:0005576">
    <property type="term" value="C:extracellular region"/>
    <property type="evidence" value="ECO:0007669"/>
    <property type="project" value="TreeGrafter"/>
</dbReference>
<dbReference type="EMBL" id="CP015596">
    <property type="protein sequence ID" value="ANE78345.1"/>
    <property type="molecule type" value="Genomic_DNA"/>
</dbReference>
<keyword evidence="4 11" id="KW-0812">Transmembrane</keyword>
<evidence type="ECO:0000256" key="5">
    <source>
        <dbReference type="ARBA" id="ARBA00022741"/>
    </source>
</evidence>
<accession>A0A172UHC1</accession>
<dbReference type="PANTHER" id="PTHR40765:SF2">
    <property type="entry name" value="ESX-2 SECRETION SYSTEM ATPASE ECCB2"/>
    <property type="match status" value="1"/>
</dbReference>
<evidence type="ECO:0000256" key="8">
    <source>
        <dbReference type="ARBA" id="ARBA00022989"/>
    </source>
</evidence>
<comment type="subcellular location">
    <subcellularLocation>
        <location evidence="1">Cell membrane</location>
        <topology evidence="1">Single-pass membrane protein</topology>
    </subcellularLocation>
</comment>
<dbReference type="InterPro" id="IPR044857">
    <property type="entry name" value="T7SS_EccB_R1"/>
</dbReference>